<evidence type="ECO:0000313" key="7">
    <source>
        <dbReference type="Proteomes" id="UP000694546"/>
    </source>
</evidence>
<name>A0A8C5A191_GADMO</name>
<dbReference type="PROSITE" id="PS50002">
    <property type="entry name" value="SH3"/>
    <property type="match status" value="1"/>
</dbReference>
<evidence type="ECO:0000256" key="2">
    <source>
        <dbReference type="PROSITE-ProRule" id="PRU00192"/>
    </source>
</evidence>
<sequence>MSTTKPRNGVGVHPDRRNMPVDDHQRHTELPMRRGTLATQRKTLERGLSRDTGSMLRSSCLDEDSLPTALPMLLTMVEGPGRLPVDEDTQEVLRGKLRLLQPDSPEVIALFTELSSHIHSISSEENTILLMFKTFEEIWKFTTYYSLGFLDQCMESLLFDQKFWIQSLDRDDLGIEVSVPEDSLHLMVKGLLMQEGSFFASCSSNQIFDSSTCGGDLYLEQGDVAQFEPPILGSGWSVLSLNDGARGTTQKPALEPLIPFYQWFLKSCPENVLVGGGKPVCNFPLRFARGTCRALTEYHGQGPDELSLAAGERVAVVGRLVSGFEWFLGRAEATGALGLVQTALVEPTDNLCESTDIYLDAEERSFFCFKEESIIQETTALLKKNSQSDIGYVYKLDLIPQQDGVKLAKQRSSLELVDADARLELKANMERILAPCRAPSPHRGTQSETESAADPVLRAPPPSPPPEAPCFTVHAPVEGTPDGELFTPLLSFLEGAPYRREFAVLYGATADLLSSSLFAGHADEDALVAFLSVARETARKRRLHWAQSRACFLLGLQCAGRSKFSQARVYLEEALAVPKEAFADVRLLAALYANLAHIHLLQKNAEKYVAAAERLAAAAMALPECVASAKDHVAALQYALRKAVLTRNKMAEARACFVLAKCHRLRGEDEATLPYVERLLELSAAAAAAEEGGSDGVPPSRVCLGLGRIYGALGRPLLSVCAARRAASEPAATLGDCLGALALVLERRDEVSWLGGGEGALPCHAVTYLRRALALGEGPRGDGGEEEGEGEGERHALSHALTLCLSGLLQRHGMDGHAVRVVRAFVDRRRRAPGLAAGEGRSTLVWLAWLCIRDGQEDAALDVLDAIMQSPPSEHAATPQDGLVLNMRGIALRRQGHLQRAAESYRAADDICEEFDDMSNWAVCQANFGLLCLKAGAKTLAERHLTRALELFSGLEQEGPGLQLVHVLLELGRHYLEQGRLRYGQGCLEWALLLAIKAGLADCHLTATQQLCRLYGEVRPDQARCIVYNEHQLPLLAAQGDRSREGDVLQAISEQYLSLGTAKAYRVALDCTKRSLGIFIDLGQREQEAYAWLQAGKIYHMLGQKELVDLYIQVAQDVGLITGDTGFVLALLEAAGDIFHNSSQDRDKAVCFYRDRALPIALKTGSEASRLRLCHKLVDLLLSLRRHDDAVEFAQTALDISITLEERLSERVAYHRLATIYQHLGQWELAEHHYLKALALCPAPLQFDEETLYYARVYQTLGDIIFYDLKDPHDAAGYYHLALAAAMDLGNKRAQLRLCTRLATIYHNYLVDRQLSLCFYQRARAFATELNVRRVDISASQRQISRR</sequence>
<dbReference type="OrthoDB" id="9927874at2759"/>
<protein>
    <submittedName>
        <fullName evidence="6">SH3 domain and tetratricopeptide repeats 1</fullName>
    </submittedName>
</protein>
<dbReference type="Gene3D" id="2.30.30.40">
    <property type="entry name" value="SH3 Domains"/>
    <property type="match status" value="1"/>
</dbReference>
<dbReference type="InterPro" id="IPR036028">
    <property type="entry name" value="SH3-like_dom_sf"/>
</dbReference>
<dbReference type="GeneID" id="115529373"/>
<dbReference type="InterPro" id="IPR001452">
    <property type="entry name" value="SH3_domain"/>
</dbReference>
<dbReference type="SMART" id="SM00028">
    <property type="entry name" value="TPR"/>
    <property type="match status" value="6"/>
</dbReference>
<feature type="compositionally biased region" description="Basic and acidic residues" evidence="4">
    <location>
        <begin position="13"/>
        <end position="32"/>
    </location>
</feature>
<dbReference type="SUPFAM" id="SSF48452">
    <property type="entry name" value="TPR-like"/>
    <property type="match status" value="3"/>
</dbReference>
<keyword evidence="1 2" id="KW-0728">SH3 domain</keyword>
<accession>A0A8C5A191</accession>
<dbReference type="Pfam" id="PF13424">
    <property type="entry name" value="TPR_12"/>
    <property type="match status" value="1"/>
</dbReference>
<dbReference type="InterPro" id="IPR011990">
    <property type="entry name" value="TPR-like_helical_dom_sf"/>
</dbReference>
<keyword evidence="3" id="KW-0802">TPR repeat</keyword>
<dbReference type="RefSeq" id="XP_030193904.1">
    <property type="nucleotide sequence ID" value="XM_030338044.1"/>
</dbReference>
<feature type="region of interest" description="Disordered" evidence="4">
    <location>
        <begin position="436"/>
        <end position="465"/>
    </location>
</feature>
<dbReference type="Ensembl" id="ENSGMOT00000055770.1">
    <property type="protein sequence ID" value="ENSGMOP00000024314.1"/>
    <property type="gene ID" value="ENSGMOG00000009869.2"/>
</dbReference>
<dbReference type="SMART" id="SM00326">
    <property type="entry name" value="SH3"/>
    <property type="match status" value="1"/>
</dbReference>
<dbReference type="SUPFAM" id="SSF50044">
    <property type="entry name" value="SH3-domain"/>
    <property type="match status" value="1"/>
</dbReference>
<dbReference type="Proteomes" id="UP000694546">
    <property type="component" value="Chromosome 17"/>
</dbReference>
<dbReference type="OMA" id="FTNEQQG"/>
<evidence type="ECO:0000256" key="3">
    <source>
        <dbReference type="PROSITE-ProRule" id="PRU00339"/>
    </source>
</evidence>
<dbReference type="Gene3D" id="1.25.40.10">
    <property type="entry name" value="Tetratricopeptide repeat domain"/>
    <property type="match status" value="3"/>
</dbReference>
<evidence type="ECO:0000259" key="5">
    <source>
        <dbReference type="PROSITE" id="PS50002"/>
    </source>
</evidence>
<reference evidence="6" key="1">
    <citation type="submission" date="2025-08" db="UniProtKB">
        <authorList>
            <consortium name="Ensembl"/>
        </authorList>
    </citation>
    <scope>IDENTIFICATION</scope>
</reference>
<dbReference type="PANTHER" id="PTHR22647">
    <property type="entry name" value="SH3 DOMAIN AND TETRATRICOPEPTIDE REPEATS CONTAINING PROTEIN"/>
    <property type="match status" value="1"/>
</dbReference>
<dbReference type="InterPro" id="IPR019734">
    <property type="entry name" value="TPR_rpt"/>
</dbReference>
<evidence type="ECO:0000313" key="6">
    <source>
        <dbReference type="Ensembl" id="ENSGMOP00000024314.1"/>
    </source>
</evidence>
<feature type="domain" description="SH3" evidence="5">
    <location>
        <begin position="287"/>
        <end position="350"/>
    </location>
</feature>
<evidence type="ECO:0000256" key="1">
    <source>
        <dbReference type="ARBA" id="ARBA00022443"/>
    </source>
</evidence>
<feature type="repeat" description="TPR" evidence="3">
    <location>
        <begin position="1211"/>
        <end position="1244"/>
    </location>
</feature>
<reference evidence="6" key="2">
    <citation type="submission" date="2025-09" db="UniProtKB">
        <authorList>
            <consortium name="Ensembl"/>
        </authorList>
    </citation>
    <scope>IDENTIFICATION</scope>
</reference>
<feature type="region of interest" description="Disordered" evidence="4">
    <location>
        <begin position="1"/>
        <end position="35"/>
    </location>
</feature>
<keyword evidence="7" id="KW-1185">Reference proteome</keyword>
<dbReference type="GeneTree" id="ENSGT00530000063812"/>
<dbReference type="InterPro" id="IPR042772">
    <property type="entry name" value="SH3TC1/SH3TC2"/>
</dbReference>
<gene>
    <name evidence="6" type="primary">SH3TC1</name>
</gene>
<dbReference type="PROSITE" id="PS50005">
    <property type="entry name" value="TPR"/>
    <property type="match status" value="1"/>
</dbReference>
<proteinExistence type="predicted"/>
<evidence type="ECO:0000256" key="4">
    <source>
        <dbReference type="SAM" id="MobiDB-lite"/>
    </source>
</evidence>
<organism evidence="6 7">
    <name type="scientific">Gadus morhua</name>
    <name type="common">Atlantic cod</name>
    <dbReference type="NCBI Taxonomy" id="8049"/>
    <lineage>
        <taxon>Eukaryota</taxon>
        <taxon>Metazoa</taxon>
        <taxon>Chordata</taxon>
        <taxon>Craniata</taxon>
        <taxon>Vertebrata</taxon>
        <taxon>Euteleostomi</taxon>
        <taxon>Actinopterygii</taxon>
        <taxon>Neopterygii</taxon>
        <taxon>Teleostei</taxon>
        <taxon>Neoteleostei</taxon>
        <taxon>Acanthomorphata</taxon>
        <taxon>Zeiogadaria</taxon>
        <taxon>Gadariae</taxon>
        <taxon>Gadiformes</taxon>
        <taxon>Gadoidei</taxon>
        <taxon>Gadidae</taxon>
        <taxon>Gadus</taxon>
    </lineage>
</organism>
<dbReference type="PANTHER" id="PTHR22647:SF3">
    <property type="entry name" value="SH3 DOMAIN AND TETRATRICOPEPTIDE REPEAT-CONTAINING PROTEIN 1"/>
    <property type="match status" value="1"/>
</dbReference>